<dbReference type="OrthoDB" id="4199794at2759"/>
<dbReference type="AlphaFoldDB" id="A0A9P4MJ45"/>
<feature type="region of interest" description="Disordered" evidence="1">
    <location>
        <begin position="88"/>
        <end position="129"/>
    </location>
</feature>
<evidence type="ECO:0000256" key="1">
    <source>
        <dbReference type="SAM" id="MobiDB-lite"/>
    </source>
</evidence>
<dbReference type="GO" id="GO:0005262">
    <property type="term" value="F:calcium channel activity"/>
    <property type="evidence" value="ECO:0007669"/>
    <property type="project" value="InterPro"/>
</dbReference>
<keyword evidence="3" id="KW-1185">Reference proteome</keyword>
<protein>
    <recommendedName>
        <fullName evidence="4">FZ domain-containing protein</fullName>
    </recommendedName>
</protein>
<sequence length="697" mass="74473">MHFQCPRPKLTQLQARFAASAGASLFLLVIYLFLSSPRLAYALEIPEPDSGSSTRGNDHNWFRLDDGEETVFGQRLSDDAARDILLSGEEESPTATSDAVAAEGDGTEPRKRQASSTASALPGNNTPIQSTIKAGQTLQFVFPSKDVFGPHGPPGAGLPGQFDQFQDAGGDDIDFFANELLSDNVGASGEQVNRKKRQDKQPVTVFISINTCTQPNWTSTGHPDQLPPQLTLYFSETSTNVGPSGSAQFNYSLDEGFAAGIVNATGDVHIAVTASEAPSGFTGDWSFQLAASIDDYFHDSIGGPSPLYLVDTDSNSALMVTDNVTQAQPTDPVYSEWMNLKPVPFILFAQSFDKLTNIIGMRSSFCALQTAAQITANPKDAGNPMATVQMEMITRGLGTKPKQQFLLKSLAQTSSYQVFLAMSGNSTASGAGVIGGGGRVWSATNLTTKTEQNCALLFNLPFCDTVAYAVPSNPYTYNTTSALASFYDDYAASLYTNFSLSLQLIPCNATSTSRYSLSHDCDDCAAAYKAWLCAVTIPRCMDYSTPLRYLQPRNVAQKFFTNQSVLPDAQLYASYNPMEGAPGGSGADQLVLADTVAANQSRVARIDSMVQPGPYKELLPCEDLCFDLVRMCPAALGFTCPAEGRGLDAGYGKRNDAPGVSCSFAGAVYQLGAAGRIGVERWVVGIVAVVVGLVLAW</sequence>
<organism evidence="2 3">
    <name type="scientific">Myriangium duriaei CBS 260.36</name>
    <dbReference type="NCBI Taxonomy" id="1168546"/>
    <lineage>
        <taxon>Eukaryota</taxon>
        <taxon>Fungi</taxon>
        <taxon>Dikarya</taxon>
        <taxon>Ascomycota</taxon>
        <taxon>Pezizomycotina</taxon>
        <taxon>Dothideomycetes</taxon>
        <taxon>Dothideomycetidae</taxon>
        <taxon>Myriangiales</taxon>
        <taxon>Myriangiaceae</taxon>
        <taxon>Myriangium</taxon>
    </lineage>
</organism>
<name>A0A9P4MJ45_9PEZI</name>
<dbReference type="Proteomes" id="UP000799439">
    <property type="component" value="Unassembled WGS sequence"/>
</dbReference>
<evidence type="ECO:0000313" key="3">
    <source>
        <dbReference type="Proteomes" id="UP000799439"/>
    </source>
</evidence>
<accession>A0A9P4MJ45</accession>
<evidence type="ECO:0000313" key="2">
    <source>
        <dbReference type="EMBL" id="KAF2154858.1"/>
    </source>
</evidence>
<dbReference type="InterPro" id="IPR024338">
    <property type="entry name" value="MID1/Yam8"/>
</dbReference>
<evidence type="ECO:0008006" key="4">
    <source>
        <dbReference type="Google" id="ProtNLM"/>
    </source>
</evidence>
<dbReference type="Pfam" id="PF12929">
    <property type="entry name" value="Mid1"/>
    <property type="match status" value="1"/>
</dbReference>
<proteinExistence type="predicted"/>
<gene>
    <name evidence="2" type="ORF">K461DRAFT_319362</name>
</gene>
<comment type="caution">
    <text evidence="2">The sequence shown here is derived from an EMBL/GenBank/DDBJ whole genome shotgun (WGS) entry which is preliminary data.</text>
</comment>
<reference evidence="2" key="1">
    <citation type="journal article" date="2020" name="Stud. Mycol.">
        <title>101 Dothideomycetes genomes: a test case for predicting lifestyles and emergence of pathogens.</title>
        <authorList>
            <person name="Haridas S."/>
            <person name="Albert R."/>
            <person name="Binder M."/>
            <person name="Bloem J."/>
            <person name="Labutti K."/>
            <person name="Salamov A."/>
            <person name="Andreopoulos B."/>
            <person name="Baker S."/>
            <person name="Barry K."/>
            <person name="Bills G."/>
            <person name="Bluhm B."/>
            <person name="Cannon C."/>
            <person name="Castanera R."/>
            <person name="Culley D."/>
            <person name="Daum C."/>
            <person name="Ezra D."/>
            <person name="Gonzalez J."/>
            <person name="Henrissat B."/>
            <person name="Kuo A."/>
            <person name="Liang C."/>
            <person name="Lipzen A."/>
            <person name="Lutzoni F."/>
            <person name="Magnuson J."/>
            <person name="Mondo S."/>
            <person name="Nolan M."/>
            <person name="Ohm R."/>
            <person name="Pangilinan J."/>
            <person name="Park H.-J."/>
            <person name="Ramirez L."/>
            <person name="Alfaro M."/>
            <person name="Sun H."/>
            <person name="Tritt A."/>
            <person name="Yoshinaga Y."/>
            <person name="Zwiers L.-H."/>
            <person name="Turgeon B."/>
            <person name="Goodwin S."/>
            <person name="Spatafora J."/>
            <person name="Crous P."/>
            <person name="Grigoriev I."/>
        </authorList>
    </citation>
    <scope>NUCLEOTIDE SEQUENCE</scope>
    <source>
        <strain evidence="2">CBS 260.36</strain>
    </source>
</reference>
<dbReference type="GO" id="GO:0098703">
    <property type="term" value="P:calcium ion import across plasma membrane"/>
    <property type="evidence" value="ECO:0007669"/>
    <property type="project" value="InterPro"/>
</dbReference>
<dbReference type="PANTHER" id="PTHR39142:SF1">
    <property type="entry name" value="AEL197CP"/>
    <property type="match status" value="1"/>
</dbReference>
<feature type="compositionally biased region" description="Polar residues" evidence="1">
    <location>
        <begin position="114"/>
        <end position="129"/>
    </location>
</feature>
<dbReference type="EMBL" id="ML996083">
    <property type="protein sequence ID" value="KAF2154858.1"/>
    <property type="molecule type" value="Genomic_DNA"/>
</dbReference>
<dbReference type="PANTHER" id="PTHR39142">
    <property type="entry name" value="MID1P"/>
    <property type="match status" value="1"/>
</dbReference>